<dbReference type="SMART" id="SM00640">
    <property type="entry name" value="Glyco_32"/>
    <property type="match status" value="1"/>
</dbReference>
<organism evidence="6 7">
    <name type="scientific">Nostocoides veronense</name>
    <dbReference type="NCBI Taxonomy" id="330836"/>
    <lineage>
        <taxon>Bacteria</taxon>
        <taxon>Bacillati</taxon>
        <taxon>Actinomycetota</taxon>
        <taxon>Actinomycetes</taxon>
        <taxon>Micrococcales</taxon>
        <taxon>Intrasporangiaceae</taxon>
        <taxon>Nostocoides</taxon>
    </lineage>
</organism>
<dbReference type="Proteomes" id="UP001499938">
    <property type="component" value="Unassembled WGS sequence"/>
</dbReference>
<dbReference type="PANTHER" id="PTHR43101">
    <property type="entry name" value="BETA-FRUCTOSIDASE"/>
    <property type="match status" value="1"/>
</dbReference>
<dbReference type="CDD" id="cd08996">
    <property type="entry name" value="GH32_FFase"/>
    <property type="match status" value="1"/>
</dbReference>
<accession>A0ABN2LGP0</accession>
<keyword evidence="7" id="KW-1185">Reference proteome</keyword>
<dbReference type="InterPro" id="IPR018053">
    <property type="entry name" value="Glyco_hydro_32_AS"/>
</dbReference>
<name>A0ABN2LGP0_9MICO</name>
<evidence type="ECO:0000256" key="3">
    <source>
        <dbReference type="ARBA" id="ARBA00022801"/>
    </source>
</evidence>
<dbReference type="InterPro" id="IPR023296">
    <property type="entry name" value="Glyco_hydro_beta-prop_sf"/>
</dbReference>
<keyword evidence="3" id="KW-0378">Hydrolase</keyword>
<proteinExistence type="inferred from homology"/>
<evidence type="ECO:0000256" key="4">
    <source>
        <dbReference type="ARBA" id="ARBA00023295"/>
    </source>
</evidence>
<dbReference type="Gene3D" id="2.115.10.20">
    <property type="entry name" value="Glycosyl hydrolase domain, family 43"/>
    <property type="match status" value="1"/>
</dbReference>
<evidence type="ECO:0000313" key="7">
    <source>
        <dbReference type="Proteomes" id="UP001499938"/>
    </source>
</evidence>
<evidence type="ECO:0000259" key="5">
    <source>
        <dbReference type="Pfam" id="PF00251"/>
    </source>
</evidence>
<dbReference type="Pfam" id="PF00251">
    <property type="entry name" value="Glyco_hydro_32N"/>
    <property type="match status" value="1"/>
</dbReference>
<sequence length="401" mass="43167">MLPSYHIRPSHGWLNDPNGMTFHDGRWHVFFQHNPEAPVHNRIQWGHVSSEDLATWTEHPVAFGPSDGGPDEFGCWSGVFASGLDRPAVVYSGVADSSGQSTVCLRWGSSDLLTWSEPIVVAQTPTDAGVAIMRDPFLFLWEGRRWALLGAGLSDGRAAALVFSCDDFMAWQFEGLLATSTDPVLESLPPAQIWECPQVVEIDGAVVLVLSCWFEEQLREVVWVRGALRAADGRPGFAGEAWGLLDAGPSFYAPQVVSTDGEPLLFGWIKAHERHDQSVPVAGCLTLPRRLNLHAGEVRSAVDAGARGVLTRGREPQGVASGRHTLPSAGVVTGATGMLHVPGPHPHDLPLDDARVWVDADVAEIYSPVGPPVTLRGGSPWELTLDAPAMLVDMASVTPPA</sequence>
<comment type="similarity">
    <text evidence="1">Belongs to the glycosyl hydrolase 32 family.</text>
</comment>
<evidence type="ECO:0000313" key="6">
    <source>
        <dbReference type="EMBL" id="GAA1788074.1"/>
    </source>
</evidence>
<protein>
    <recommendedName>
        <fullName evidence="2">beta-fructofuranosidase</fullName>
        <ecNumber evidence="2">3.2.1.26</ecNumber>
    </recommendedName>
</protein>
<reference evidence="6 7" key="1">
    <citation type="journal article" date="2019" name="Int. J. Syst. Evol. Microbiol.">
        <title>The Global Catalogue of Microorganisms (GCM) 10K type strain sequencing project: providing services to taxonomists for standard genome sequencing and annotation.</title>
        <authorList>
            <consortium name="The Broad Institute Genomics Platform"/>
            <consortium name="The Broad Institute Genome Sequencing Center for Infectious Disease"/>
            <person name="Wu L."/>
            <person name="Ma J."/>
        </authorList>
    </citation>
    <scope>NUCLEOTIDE SEQUENCE [LARGE SCALE GENOMIC DNA]</scope>
    <source>
        <strain evidence="6 7">JCM 15592</strain>
    </source>
</reference>
<evidence type="ECO:0000256" key="1">
    <source>
        <dbReference type="ARBA" id="ARBA00009902"/>
    </source>
</evidence>
<dbReference type="PANTHER" id="PTHR43101:SF1">
    <property type="entry name" value="BETA-FRUCTOSIDASE"/>
    <property type="match status" value="1"/>
</dbReference>
<dbReference type="InterPro" id="IPR051214">
    <property type="entry name" value="GH32_Enzymes"/>
</dbReference>
<dbReference type="RefSeq" id="WP_344082405.1">
    <property type="nucleotide sequence ID" value="NZ_BAAAPO010000018.1"/>
</dbReference>
<dbReference type="SUPFAM" id="SSF75005">
    <property type="entry name" value="Arabinanase/levansucrase/invertase"/>
    <property type="match status" value="1"/>
</dbReference>
<dbReference type="InterPro" id="IPR013148">
    <property type="entry name" value="Glyco_hydro_32_N"/>
</dbReference>
<comment type="caution">
    <text evidence="6">The sequence shown here is derived from an EMBL/GenBank/DDBJ whole genome shotgun (WGS) entry which is preliminary data.</text>
</comment>
<gene>
    <name evidence="6" type="ORF">GCM10009811_11390</name>
</gene>
<dbReference type="EMBL" id="BAAAPO010000018">
    <property type="protein sequence ID" value="GAA1788074.1"/>
    <property type="molecule type" value="Genomic_DNA"/>
</dbReference>
<dbReference type="PROSITE" id="PS00609">
    <property type="entry name" value="GLYCOSYL_HYDROL_F32"/>
    <property type="match status" value="1"/>
</dbReference>
<dbReference type="EC" id="3.2.1.26" evidence="2"/>
<dbReference type="InterPro" id="IPR001362">
    <property type="entry name" value="Glyco_hydro_32"/>
</dbReference>
<feature type="domain" description="Glycosyl hydrolase family 32 N-terminal" evidence="5">
    <location>
        <begin position="6"/>
        <end position="295"/>
    </location>
</feature>
<evidence type="ECO:0000256" key="2">
    <source>
        <dbReference type="ARBA" id="ARBA00012758"/>
    </source>
</evidence>
<keyword evidence="4" id="KW-0326">Glycosidase</keyword>